<comment type="similarity">
    <text evidence="1">Belongs to the universal stress protein A family.</text>
</comment>
<dbReference type="SUPFAM" id="SSF52402">
    <property type="entry name" value="Adenine nucleotide alpha hydrolases-like"/>
    <property type="match status" value="2"/>
</dbReference>
<protein>
    <submittedName>
        <fullName evidence="3">Nucleotide-binding universal stress UspA family protein</fullName>
    </submittedName>
</protein>
<keyword evidence="4" id="KW-1185">Reference proteome</keyword>
<dbReference type="RefSeq" id="WP_050659115.1">
    <property type="nucleotide sequence ID" value="NZ_JBLXEP010000015.1"/>
</dbReference>
<dbReference type="AlphaFoldDB" id="A0A3N1PRU4"/>
<sequence length="283" mass="30491">MTNTIMACIDGAQHATTVADCGAWLANRLDAPLTLLHVLDHHHGLHSGDFSGAIGLGAQEALITEMAKLDEQRSKLAMEQGALMLEAQVKRLAEQGFEGAQSRQRHGEVVQSLKELEAQTRVWVLGKKGGKDKGEHLLGAHVEAIVRALHQPVLLVAEQFVAPDAVLIAFDGSATGRKMVEVIAQSPIFAGLPCHLVMVAEDNEPNRSQLAWASAQLQATGHQCQGQILQGEVDKALCAYQQQHGIGLLVMGAYGHSRIRQFLLGSTTTTMLQSCQVPVLILR</sequence>
<dbReference type="Proteomes" id="UP000268033">
    <property type="component" value="Unassembled WGS sequence"/>
</dbReference>
<dbReference type="Gene3D" id="3.40.50.12370">
    <property type="match status" value="1"/>
</dbReference>
<dbReference type="OrthoDB" id="9804721at2"/>
<comment type="caution">
    <text evidence="3">The sequence shown here is derived from an EMBL/GenBank/DDBJ whole genome shotgun (WGS) entry which is preliminary data.</text>
</comment>
<accession>A0A3N1PRU4</accession>
<feature type="domain" description="UspA" evidence="2">
    <location>
        <begin position="1"/>
        <end position="156"/>
    </location>
</feature>
<gene>
    <name evidence="3" type="ORF">EDC28_101450</name>
</gene>
<dbReference type="InterPro" id="IPR006015">
    <property type="entry name" value="Universal_stress_UspA"/>
</dbReference>
<organism evidence="3 4">
    <name type="scientific">Gallaecimonas pentaromativorans</name>
    <dbReference type="NCBI Taxonomy" id="584787"/>
    <lineage>
        <taxon>Bacteria</taxon>
        <taxon>Pseudomonadati</taxon>
        <taxon>Pseudomonadota</taxon>
        <taxon>Gammaproteobacteria</taxon>
        <taxon>Enterobacterales</taxon>
        <taxon>Gallaecimonadaceae</taxon>
        <taxon>Gallaecimonas</taxon>
    </lineage>
</organism>
<feature type="domain" description="UspA" evidence="2">
    <location>
        <begin position="211"/>
        <end position="283"/>
    </location>
</feature>
<evidence type="ECO:0000259" key="2">
    <source>
        <dbReference type="Pfam" id="PF00582"/>
    </source>
</evidence>
<reference evidence="3 4" key="1">
    <citation type="submission" date="2018-11" db="EMBL/GenBank/DDBJ databases">
        <title>Genomic Encyclopedia of Type Strains, Phase IV (KMG-IV): sequencing the most valuable type-strain genomes for metagenomic binning, comparative biology and taxonomic classification.</title>
        <authorList>
            <person name="Goeker M."/>
        </authorList>
    </citation>
    <scope>NUCLEOTIDE SEQUENCE [LARGE SCALE GENOMIC DNA]</scope>
    <source>
        <strain evidence="3 4">DSM 21945</strain>
    </source>
</reference>
<dbReference type="PRINTS" id="PR01438">
    <property type="entry name" value="UNVRSLSTRESS"/>
</dbReference>
<name>A0A3N1PRU4_9GAMM</name>
<dbReference type="Pfam" id="PF00582">
    <property type="entry name" value="Usp"/>
    <property type="match status" value="2"/>
</dbReference>
<dbReference type="PANTHER" id="PTHR46268">
    <property type="entry name" value="STRESS RESPONSE PROTEIN NHAX"/>
    <property type="match status" value="1"/>
</dbReference>
<dbReference type="CDD" id="cd00293">
    <property type="entry name" value="USP-like"/>
    <property type="match status" value="2"/>
</dbReference>
<dbReference type="InterPro" id="IPR006016">
    <property type="entry name" value="UspA"/>
</dbReference>
<evidence type="ECO:0000313" key="4">
    <source>
        <dbReference type="Proteomes" id="UP000268033"/>
    </source>
</evidence>
<evidence type="ECO:0000256" key="1">
    <source>
        <dbReference type="ARBA" id="ARBA00008791"/>
    </source>
</evidence>
<dbReference type="PANTHER" id="PTHR46268:SF15">
    <property type="entry name" value="UNIVERSAL STRESS PROTEIN HP_0031"/>
    <property type="match status" value="1"/>
</dbReference>
<evidence type="ECO:0000313" key="3">
    <source>
        <dbReference type="EMBL" id="ROQ30758.1"/>
    </source>
</evidence>
<dbReference type="EMBL" id="RJUL01000001">
    <property type="protein sequence ID" value="ROQ30758.1"/>
    <property type="molecule type" value="Genomic_DNA"/>
</dbReference>
<proteinExistence type="inferred from homology"/>
<dbReference type="STRING" id="584787.GCA_001247655_03653"/>